<comment type="caution">
    <text evidence="1">The sequence shown here is derived from an EMBL/GenBank/DDBJ whole genome shotgun (WGS) entry which is preliminary data.</text>
</comment>
<accession>A0AAD8EJ02</accession>
<evidence type="ECO:0000313" key="1">
    <source>
        <dbReference type="EMBL" id="KAJ9592360.1"/>
    </source>
</evidence>
<dbReference type="AlphaFoldDB" id="A0AAD8EJ02"/>
<dbReference type="Proteomes" id="UP001233999">
    <property type="component" value="Unassembled WGS sequence"/>
</dbReference>
<feature type="non-terminal residue" evidence="1">
    <location>
        <position position="384"/>
    </location>
</feature>
<proteinExistence type="predicted"/>
<sequence length="384" mass="43883">AITPVSPPDFLCFLHKILYLYKLYLDSYYSTPLDKNESSLDSINRLGNFVSTRRSLIHINMFSVIVLCCLLVNDVHTQRFNTTSAFVTSRVRFPFCFFFLNLTHFRLDSNQIEEIHASTGISCFFFWSSGMADSMLFSQQEQGRTQVADRTHTLELVLLVSYMLDPQQCQDMFQLAEKEYGQCLSYGNAYYNEGLLTAAGHDIISDTGHRKDFFISIFKSITSKSNILFPNIDNIESPSVSATTWYMTLCANTLKGLKKEAFAFSHLGEENSDVKFLKDMTALRKDEMVNQLKTTAQKTLSYSGSIEFSKFYKDICKMICSLREVYTEFVKISLEAILYPTSNVDSESSISQYDVVRYTPCVLESISNVQAKRITQPIVLQILF</sequence>
<reference evidence="1" key="1">
    <citation type="journal article" date="2023" name="IScience">
        <title>Live-bearing cockroach genome reveals convergent evolutionary mechanisms linked to viviparity in insects and beyond.</title>
        <authorList>
            <person name="Fouks B."/>
            <person name="Harrison M.C."/>
            <person name="Mikhailova A.A."/>
            <person name="Marchal E."/>
            <person name="English S."/>
            <person name="Carruthers M."/>
            <person name="Jennings E.C."/>
            <person name="Chiamaka E.L."/>
            <person name="Frigard R.A."/>
            <person name="Pippel M."/>
            <person name="Attardo G.M."/>
            <person name="Benoit J.B."/>
            <person name="Bornberg-Bauer E."/>
            <person name="Tobe S.S."/>
        </authorList>
    </citation>
    <scope>NUCLEOTIDE SEQUENCE</scope>
    <source>
        <strain evidence="1">Stay&amp;Tobe</strain>
    </source>
</reference>
<keyword evidence="2" id="KW-1185">Reference proteome</keyword>
<protein>
    <submittedName>
        <fullName evidence="1">Uncharacterized protein</fullName>
    </submittedName>
</protein>
<feature type="non-terminal residue" evidence="1">
    <location>
        <position position="1"/>
    </location>
</feature>
<name>A0AAD8EJ02_DIPPU</name>
<organism evidence="1 2">
    <name type="scientific">Diploptera punctata</name>
    <name type="common">Pacific beetle cockroach</name>
    <dbReference type="NCBI Taxonomy" id="6984"/>
    <lineage>
        <taxon>Eukaryota</taxon>
        <taxon>Metazoa</taxon>
        <taxon>Ecdysozoa</taxon>
        <taxon>Arthropoda</taxon>
        <taxon>Hexapoda</taxon>
        <taxon>Insecta</taxon>
        <taxon>Pterygota</taxon>
        <taxon>Neoptera</taxon>
        <taxon>Polyneoptera</taxon>
        <taxon>Dictyoptera</taxon>
        <taxon>Blattodea</taxon>
        <taxon>Blaberoidea</taxon>
        <taxon>Blaberidae</taxon>
        <taxon>Diplopterinae</taxon>
        <taxon>Diploptera</taxon>
    </lineage>
</organism>
<evidence type="ECO:0000313" key="2">
    <source>
        <dbReference type="Proteomes" id="UP001233999"/>
    </source>
</evidence>
<dbReference type="EMBL" id="JASPKZ010003838">
    <property type="protein sequence ID" value="KAJ9592360.1"/>
    <property type="molecule type" value="Genomic_DNA"/>
</dbReference>
<gene>
    <name evidence="1" type="ORF">L9F63_015966</name>
</gene>
<reference evidence="1" key="2">
    <citation type="submission" date="2023-05" db="EMBL/GenBank/DDBJ databases">
        <authorList>
            <person name="Fouks B."/>
        </authorList>
    </citation>
    <scope>NUCLEOTIDE SEQUENCE</scope>
    <source>
        <strain evidence="1">Stay&amp;Tobe</strain>
        <tissue evidence="1">Testes</tissue>
    </source>
</reference>